<evidence type="ECO:0000259" key="4">
    <source>
        <dbReference type="Pfam" id="PF06429"/>
    </source>
</evidence>
<dbReference type="STRING" id="82374.NZ47_12320"/>
<sequence>MWRGLYTAATGMITESYRTDTIANNLANANTTGFKRDDAVSKEFEPMLIHRIDDMSKIQRDVTTFKGFSLNNNAPVIGELGMGSEVDEIVTDHSQGAFQSTGNPFDLAISGEGYFMVDTPQGQRYTRDGNFYRSSTGRLVNVNGYNVLDDRGRPIDIPDEATTIIVGPNGNITMNDNVPVAQIGLFQFQGGDQVMMKQGDNLYRTNGNPRRMNATGEIQQGMLERSNTNVVSEMVNMIANYRSYEANSRAVVTQDTMLEKSVNEVGRNM</sequence>
<evidence type="ECO:0000313" key="6">
    <source>
        <dbReference type="EMBL" id="KHM50287.1"/>
    </source>
</evidence>
<feature type="domain" description="Flagellar basal body rod protein N-terminal" evidence="3">
    <location>
        <begin position="5"/>
        <end position="35"/>
    </location>
</feature>
<dbReference type="Pfam" id="PF06429">
    <property type="entry name" value="Flg_bbr_C"/>
    <property type="match status" value="1"/>
</dbReference>
<dbReference type="GO" id="GO:0030694">
    <property type="term" value="C:bacterial-type flagellum basal body, rod"/>
    <property type="evidence" value="ECO:0007669"/>
    <property type="project" value="InterPro"/>
</dbReference>
<keyword evidence="7" id="KW-1185">Reference proteome</keyword>
<evidence type="ECO:0000256" key="2">
    <source>
        <dbReference type="RuleBase" id="RU362116"/>
    </source>
</evidence>
<dbReference type="InterPro" id="IPR010930">
    <property type="entry name" value="Flg_bb/hook_C_dom"/>
</dbReference>
<dbReference type="InterPro" id="IPR053967">
    <property type="entry name" value="LlgE_F_G-like_D1"/>
</dbReference>
<accession>A0A0B2JWQ0</accession>
<dbReference type="InterPro" id="IPR020013">
    <property type="entry name" value="Flagellar_FlgE/F/G"/>
</dbReference>
<dbReference type="AlphaFoldDB" id="A0A0B2JWQ0"/>
<organism evidence="6 7">
    <name type="scientific">Anaerovibrio lipolyticus</name>
    <dbReference type="NCBI Taxonomy" id="82374"/>
    <lineage>
        <taxon>Bacteria</taxon>
        <taxon>Bacillati</taxon>
        <taxon>Bacillota</taxon>
        <taxon>Negativicutes</taxon>
        <taxon>Selenomonadales</taxon>
        <taxon>Selenomonadaceae</taxon>
        <taxon>Anaerovibrio</taxon>
    </lineage>
</organism>
<feature type="domain" description="Flagellar basal-body/hook protein C-terminal" evidence="4">
    <location>
        <begin position="219"/>
        <end position="263"/>
    </location>
</feature>
<evidence type="ECO:0000313" key="7">
    <source>
        <dbReference type="Proteomes" id="UP000030993"/>
    </source>
</evidence>
<gene>
    <name evidence="6" type="ORF">NZ47_12320</name>
</gene>
<dbReference type="Pfam" id="PF22692">
    <property type="entry name" value="LlgE_F_G_D1"/>
    <property type="match status" value="1"/>
</dbReference>
<dbReference type="SUPFAM" id="SSF117143">
    <property type="entry name" value="Flagellar hook protein flgE"/>
    <property type="match status" value="1"/>
</dbReference>
<feature type="domain" description="Flagellar hook protein FlgE/F/G-like D1" evidence="5">
    <location>
        <begin position="108"/>
        <end position="173"/>
    </location>
</feature>
<reference evidence="6 7" key="1">
    <citation type="journal article" date="2013" name="PLoS ONE">
        <title>Identification and characterization of three novel lipases belonging to families II and V from Anaerovibrio lipolyticus 5ST.</title>
        <authorList>
            <person name="Prive F."/>
            <person name="Kaderbhai N.N."/>
            <person name="Girdwood S."/>
            <person name="Worgan H.J."/>
            <person name="Pinloche E."/>
            <person name="Scollan N.D."/>
            <person name="Huws S.A."/>
            <person name="Newbold C.J."/>
        </authorList>
    </citation>
    <scope>NUCLEOTIDE SEQUENCE [LARGE SCALE GENOMIC DNA]</scope>
    <source>
        <strain evidence="6 7">5S</strain>
    </source>
</reference>
<dbReference type="InterPro" id="IPR037925">
    <property type="entry name" value="FlgE/F/G-like"/>
</dbReference>
<evidence type="ECO:0000259" key="3">
    <source>
        <dbReference type="Pfam" id="PF00460"/>
    </source>
</evidence>
<dbReference type="NCBIfam" id="TIGR03506">
    <property type="entry name" value="FlgEFG_subfam"/>
    <property type="match status" value="1"/>
</dbReference>
<dbReference type="PANTHER" id="PTHR30435">
    <property type="entry name" value="FLAGELLAR PROTEIN"/>
    <property type="match status" value="1"/>
</dbReference>
<dbReference type="GO" id="GO:0071978">
    <property type="term" value="P:bacterial-type flagellum-dependent swarming motility"/>
    <property type="evidence" value="ECO:0007669"/>
    <property type="project" value="TreeGrafter"/>
</dbReference>
<dbReference type="InterPro" id="IPR019776">
    <property type="entry name" value="Flagellar_basal_body_rod_CS"/>
</dbReference>
<dbReference type="InterPro" id="IPR001444">
    <property type="entry name" value="Flag_bb_rod_N"/>
</dbReference>
<proteinExistence type="inferred from homology"/>
<comment type="subcellular location">
    <subcellularLocation>
        <location evidence="2">Bacterial flagellum basal body</location>
    </subcellularLocation>
</comment>
<comment type="similarity">
    <text evidence="1 2">Belongs to the flagella basal body rod proteins family.</text>
</comment>
<dbReference type="Proteomes" id="UP000030993">
    <property type="component" value="Unassembled WGS sequence"/>
</dbReference>
<dbReference type="RefSeq" id="WP_039211404.1">
    <property type="nucleotide sequence ID" value="NZ_JSCE01000228.1"/>
</dbReference>
<dbReference type="NCBIfam" id="TIGR02490">
    <property type="entry name" value="flgF"/>
    <property type="match status" value="1"/>
</dbReference>
<keyword evidence="6" id="KW-0966">Cell projection</keyword>
<evidence type="ECO:0000259" key="5">
    <source>
        <dbReference type="Pfam" id="PF22692"/>
    </source>
</evidence>
<comment type="caution">
    <text evidence="6">The sequence shown here is derived from an EMBL/GenBank/DDBJ whole genome shotgun (WGS) entry which is preliminary data.</text>
</comment>
<protein>
    <submittedName>
        <fullName evidence="6">Flagellar basal-body rod protein FlgF</fullName>
    </submittedName>
</protein>
<dbReference type="Pfam" id="PF00460">
    <property type="entry name" value="Flg_bb_rod"/>
    <property type="match status" value="1"/>
</dbReference>
<dbReference type="EMBL" id="JSCE01000228">
    <property type="protein sequence ID" value="KHM50287.1"/>
    <property type="molecule type" value="Genomic_DNA"/>
</dbReference>
<dbReference type="PANTHER" id="PTHR30435:SF19">
    <property type="entry name" value="FLAGELLAR BASAL-BODY ROD PROTEIN FLGG"/>
    <property type="match status" value="1"/>
</dbReference>
<dbReference type="InterPro" id="IPR012836">
    <property type="entry name" value="FlgF"/>
</dbReference>
<name>A0A0B2JWQ0_9FIRM</name>
<dbReference type="eggNOG" id="COG4786">
    <property type="taxonomic scope" value="Bacteria"/>
</dbReference>
<keyword evidence="6" id="KW-0282">Flagellum</keyword>
<evidence type="ECO:0000256" key="1">
    <source>
        <dbReference type="ARBA" id="ARBA00009677"/>
    </source>
</evidence>
<keyword evidence="6" id="KW-0969">Cilium</keyword>
<dbReference type="PROSITE" id="PS00588">
    <property type="entry name" value="FLAGELLA_BB_ROD"/>
    <property type="match status" value="1"/>
</dbReference>
<keyword evidence="2" id="KW-0975">Bacterial flagellum</keyword>